<dbReference type="OrthoDB" id="5215902at2759"/>
<accession>A0A1J7ICY4</accession>
<dbReference type="InParanoid" id="A0A1J7ICY4"/>
<dbReference type="Pfam" id="PF11807">
    <property type="entry name" value="UstYa"/>
    <property type="match status" value="1"/>
</dbReference>
<dbReference type="AlphaFoldDB" id="A0A1J7ICY4"/>
<gene>
    <name evidence="9" type="ORF">CONLIGDRAFT_648198</name>
</gene>
<name>A0A1J7ICY4_9PEZI</name>
<feature type="transmembrane region" description="Helical" evidence="8">
    <location>
        <begin position="44"/>
        <end position="64"/>
    </location>
</feature>
<keyword evidence="5 8" id="KW-0472">Membrane</keyword>
<evidence type="ECO:0000256" key="2">
    <source>
        <dbReference type="ARBA" id="ARBA00022692"/>
    </source>
</evidence>
<sequence>MSLSAKKYEPLLNEGKDDIDDRRRSIDYALQLPINRKRDKTVRLLVVLNVVLAGLLLGAVIVLWEEKASVPAPPYSPAWEAVRHVNKRFARDDRLYPANETDAEVDKLWLNFTGPSNGHIILPMEEARKNVPSAEMYYEPGYYIYGLSMFHQVHCLDLIRRSFYPPTHSKHYFPNKSDDEVVKHKYHCFDYLRQSIMCSGDVTMDHWFNYTWTEPSFAAGGEGKAGDDWMAMLNPEYERLTPKQRHDHAPLLWDTTHFCRDYDALYQWVKDRQLVDDAYIKEFGIDEDIF</sequence>
<dbReference type="GO" id="GO:0016020">
    <property type="term" value="C:membrane"/>
    <property type="evidence" value="ECO:0007669"/>
    <property type="project" value="UniProtKB-SubCell"/>
</dbReference>
<comment type="subcellular location">
    <subcellularLocation>
        <location evidence="1">Membrane</location>
        <topology evidence="1">Single-pass membrane protein</topology>
    </subcellularLocation>
</comment>
<dbReference type="GO" id="GO:0043386">
    <property type="term" value="P:mycotoxin biosynthetic process"/>
    <property type="evidence" value="ECO:0007669"/>
    <property type="project" value="InterPro"/>
</dbReference>
<keyword evidence="2 8" id="KW-0812">Transmembrane</keyword>
<evidence type="ECO:0000256" key="1">
    <source>
        <dbReference type="ARBA" id="ARBA00004167"/>
    </source>
</evidence>
<evidence type="ECO:0000256" key="4">
    <source>
        <dbReference type="ARBA" id="ARBA00023026"/>
    </source>
</evidence>
<evidence type="ECO:0000256" key="7">
    <source>
        <dbReference type="ARBA" id="ARBA00035112"/>
    </source>
</evidence>
<keyword evidence="4" id="KW-0843">Virulence</keyword>
<evidence type="ECO:0000256" key="3">
    <source>
        <dbReference type="ARBA" id="ARBA00022989"/>
    </source>
</evidence>
<evidence type="ECO:0000256" key="5">
    <source>
        <dbReference type="ARBA" id="ARBA00023136"/>
    </source>
</evidence>
<reference evidence="9 10" key="1">
    <citation type="submission" date="2016-10" db="EMBL/GenBank/DDBJ databases">
        <title>Draft genome sequence of Coniochaeta ligniaria NRRL30616, a lignocellulolytic fungus for bioabatement of inhibitors in plant biomass hydrolysates.</title>
        <authorList>
            <consortium name="DOE Joint Genome Institute"/>
            <person name="Jimenez D.J."/>
            <person name="Hector R.E."/>
            <person name="Riley R."/>
            <person name="Sun H."/>
            <person name="Grigoriev I.V."/>
            <person name="Van Elsas J.D."/>
            <person name="Nichols N.N."/>
        </authorList>
    </citation>
    <scope>NUCLEOTIDE SEQUENCE [LARGE SCALE GENOMIC DNA]</scope>
    <source>
        <strain evidence="9 10">NRRL 30616</strain>
    </source>
</reference>
<organism evidence="9 10">
    <name type="scientific">Coniochaeta ligniaria NRRL 30616</name>
    <dbReference type="NCBI Taxonomy" id="1408157"/>
    <lineage>
        <taxon>Eukaryota</taxon>
        <taxon>Fungi</taxon>
        <taxon>Dikarya</taxon>
        <taxon>Ascomycota</taxon>
        <taxon>Pezizomycotina</taxon>
        <taxon>Sordariomycetes</taxon>
        <taxon>Sordariomycetidae</taxon>
        <taxon>Coniochaetales</taxon>
        <taxon>Coniochaetaceae</taxon>
        <taxon>Coniochaeta</taxon>
    </lineage>
</organism>
<protein>
    <recommendedName>
        <fullName evidence="11">Tat pathway signal sequence</fullName>
    </recommendedName>
</protein>
<comment type="similarity">
    <text evidence="7">Belongs to the ustYa family.</text>
</comment>
<evidence type="ECO:0008006" key="11">
    <source>
        <dbReference type="Google" id="ProtNLM"/>
    </source>
</evidence>
<dbReference type="Proteomes" id="UP000182658">
    <property type="component" value="Unassembled WGS sequence"/>
</dbReference>
<keyword evidence="3 8" id="KW-1133">Transmembrane helix</keyword>
<keyword evidence="10" id="KW-1185">Reference proteome</keyword>
<dbReference type="InterPro" id="IPR021765">
    <property type="entry name" value="UstYa-like"/>
</dbReference>
<dbReference type="PANTHER" id="PTHR33365:SF13">
    <property type="entry name" value="TAT PATHWAY SIGNAL SEQUENCE"/>
    <property type="match status" value="1"/>
</dbReference>
<proteinExistence type="inferred from homology"/>
<evidence type="ECO:0000256" key="8">
    <source>
        <dbReference type="SAM" id="Phobius"/>
    </source>
</evidence>
<evidence type="ECO:0000313" key="9">
    <source>
        <dbReference type="EMBL" id="OIW25147.1"/>
    </source>
</evidence>
<dbReference type="PANTHER" id="PTHR33365">
    <property type="entry name" value="YALI0B05434P"/>
    <property type="match status" value="1"/>
</dbReference>
<dbReference type="EMBL" id="KV875102">
    <property type="protein sequence ID" value="OIW25147.1"/>
    <property type="molecule type" value="Genomic_DNA"/>
</dbReference>
<evidence type="ECO:0000313" key="10">
    <source>
        <dbReference type="Proteomes" id="UP000182658"/>
    </source>
</evidence>
<keyword evidence="6" id="KW-0325">Glycoprotein</keyword>
<evidence type="ECO:0000256" key="6">
    <source>
        <dbReference type="ARBA" id="ARBA00023180"/>
    </source>
</evidence>